<reference evidence="2" key="1">
    <citation type="submission" date="2023-02" db="EMBL/GenBank/DDBJ databases">
        <title>Kitasatospora phosalacinea NBRC 14362.</title>
        <authorList>
            <person name="Ichikawa N."/>
            <person name="Sato H."/>
            <person name="Tonouchi N."/>
        </authorList>
    </citation>
    <scope>NUCLEOTIDE SEQUENCE</scope>
    <source>
        <strain evidence="2">NBRC 14362</strain>
    </source>
</reference>
<sequence>MGSAAWAVPLLAVTAPAARTEVAATAAKRRRKRFGTGTLLGSAEGRVSVPGQTGSRLSMRVDTEP</sequence>
<protein>
    <submittedName>
        <fullName evidence="2">Uncharacterized protein</fullName>
    </submittedName>
</protein>
<dbReference type="AlphaFoldDB" id="A0A9W6PGT1"/>
<evidence type="ECO:0000313" key="3">
    <source>
        <dbReference type="Proteomes" id="UP001165143"/>
    </source>
</evidence>
<name>A0A9W6PGT1_9ACTN</name>
<organism evidence="2 3">
    <name type="scientific">Kitasatospora phosalacinea</name>
    <dbReference type="NCBI Taxonomy" id="2065"/>
    <lineage>
        <taxon>Bacteria</taxon>
        <taxon>Bacillati</taxon>
        <taxon>Actinomycetota</taxon>
        <taxon>Actinomycetes</taxon>
        <taxon>Kitasatosporales</taxon>
        <taxon>Streptomycetaceae</taxon>
        <taxon>Kitasatospora</taxon>
    </lineage>
</organism>
<evidence type="ECO:0000256" key="1">
    <source>
        <dbReference type="SAM" id="MobiDB-lite"/>
    </source>
</evidence>
<dbReference type="Proteomes" id="UP001165143">
    <property type="component" value="Unassembled WGS sequence"/>
</dbReference>
<dbReference type="EMBL" id="BSRX01000014">
    <property type="protein sequence ID" value="GLW54846.1"/>
    <property type="molecule type" value="Genomic_DNA"/>
</dbReference>
<gene>
    <name evidence="2" type="ORF">Kpho01_28570</name>
</gene>
<evidence type="ECO:0000313" key="2">
    <source>
        <dbReference type="EMBL" id="GLW54846.1"/>
    </source>
</evidence>
<feature type="region of interest" description="Disordered" evidence="1">
    <location>
        <begin position="29"/>
        <end position="65"/>
    </location>
</feature>
<comment type="caution">
    <text evidence="2">The sequence shown here is derived from an EMBL/GenBank/DDBJ whole genome shotgun (WGS) entry which is preliminary data.</text>
</comment>
<accession>A0A9W6PGT1</accession>
<proteinExistence type="predicted"/>